<dbReference type="NCBIfam" id="NF004788">
    <property type="entry name" value="PRK06133.1"/>
    <property type="match status" value="1"/>
</dbReference>
<feature type="chain" id="PRO_5022771726" evidence="5">
    <location>
        <begin position="28"/>
        <end position="430"/>
    </location>
</feature>
<evidence type="ECO:0000313" key="8">
    <source>
        <dbReference type="Proteomes" id="UP000321272"/>
    </source>
</evidence>
<dbReference type="OrthoDB" id="9776600at2"/>
<protein>
    <submittedName>
        <fullName evidence="7">M20/M25/M40 family metallo-hydrolase</fullName>
    </submittedName>
</protein>
<dbReference type="PANTHER" id="PTHR43808">
    <property type="entry name" value="ACETYLORNITHINE DEACETYLASE"/>
    <property type="match status" value="1"/>
</dbReference>
<feature type="active site" evidence="4">
    <location>
        <position position="116"/>
    </location>
</feature>
<dbReference type="GO" id="GO:0016787">
    <property type="term" value="F:hydrolase activity"/>
    <property type="evidence" value="ECO:0007669"/>
    <property type="project" value="UniProtKB-KW"/>
</dbReference>
<dbReference type="Gene3D" id="3.40.630.10">
    <property type="entry name" value="Zn peptidases"/>
    <property type="match status" value="1"/>
</dbReference>
<dbReference type="Gene3D" id="3.30.70.360">
    <property type="match status" value="1"/>
</dbReference>
<feature type="active site" description="Proton acceptor" evidence="4">
    <location>
        <position position="177"/>
    </location>
</feature>
<keyword evidence="5" id="KW-0732">Signal</keyword>
<evidence type="ECO:0000313" key="7">
    <source>
        <dbReference type="EMBL" id="QEA40793.1"/>
    </source>
</evidence>
<dbReference type="SUPFAM" id="SSF53187">
    <property type="entry name" value="Zn-dependent exopeptidases"/>
    <property type="match status" value="1"/>
</dbReference>
<dbReference type="PANTHER" id="PTHR43808:SF10">
    <property type="entry name" value="BLL3749 PROTEIN"/>
    <property type="match status" value="1"/>
</dbReference>
<dbReference type="InterPro" id="IPR002933">
    <property type="entry name" value="Peptidase_M20"/>
</dbReference>
<keyword evidence="1" id="KW-0479">Metal-binding</keyword>
<dbReference type="InterPro" id="IPR011650">
    <property type="entry name" value="Peptidase_M20_dimer"/>
</dbReference>
<evidence type="ECO:0000256" key="5">
    <source>
        <dbReference type="SAM" id="SignalP"/>
    </source>
</evidence>
<dbReference type="Pfam" id="PF01546">
    <property type="entry name" value="Peptidase_M20"/>
    <property type="match status" value="1"/>
</dbReference>
<name>A0A5B8T160_9GAMM</name>
<proteinExistence type="predicted"/>
<evidence type="ECO:0000256" key="1">
    <source>
        <dbReference type="ARBA" id="ARBA00022723"/>
    </source>
</evidence>
<dbReference type="SUPFAM" id="SSF55031">
    <property type="entry name" value="Bacterial exopeptidase dimerisation domain"/>
    <property type="match status" value="1"/>
</dbReference>
<evidence type="ECO:0000256" key="2">
    <source>
        <dbReference type="ARBA" id="ARBA00022801"/>
    </source>
</evidence>
<dbReference type="KEGG" id="paur:FGL86_02845"/>
<feature type="domain" description="Peptidase M20 dimerisation" evidence="6">
    <location>
        <begin position="217"/>
        <end position="316"/>
    </location>
</feature>
<keyword evidence="8" id="KW-1185">Reference proteome</keyword>
<gene>
    <name evidence="7" type="ORF">FGL86_02845</name>
</gene>
<dbReference type="Pfam" id="PF07687">
    <property type="entry name" value="M20_dimer"/>
    <property type="match status" value="1"/>
</dbReference>
<evidence type="ECO:0000256" key="4">
    <source>
        <dbReference type="PIRSR" id="PIRSR037238-1"/>
    </source>
</evidence>
<dbReference type="Proteomes" id="UP000321272">
    <property type="component" value="Chromosome"/>
</dbReference>
<dbReference type="CDD" id="cd03885">
    <property type="entry name" value="M20_CPDG2"/>
    <property type="match status" value="1"/>
</dbReference>
<organism evidence="7 8">
    <name type="scientific">Pistricoccus aurantiacus</name>
    <dbReference type="NCBI Taxonomy" id="1883414"/>
    <lineage>
        <taxon>Bacteria</taxon>
        <taxon>Pseudomonadati</taxon>
        <taxon>Pseudomonadota</taxon>
        <taxon>Gammaproteobacteria</taxon>
        <taxon>Oceanospirillales</taxon>
        <taxon>Halomonadaceae</taxon>
        <taxon>Pistricoccus</taxon>
    </lineage>
</organism>
<keyword evidence="3" id="KW-0170">Cobalt</keyword>
<keyword evidence="2 7" id="KW-0378">Hydrolase</keyword>
<feature type="signal peptide" evidence="5">
    <location>
        <begin position="1"/>
        <end position="27"/>
    </location>
</feature>
<dbReference type="EMBL" id="CP042382">
    <property type="protein sequence ID" value="QEA40793.1"/>
    <property type="molecule type" value="Genomic_DNA"/>
</dbReference>
<dbReference type="InterPro" id="IPR036264">
    <property type="entry name" value="Bact_exopeptidase_dim_dom"/>
</dbReference>
<dbReference type="PIRSF" id="PIRSF037238">
    <property type="entry name" value="Carboxypeptidase_G2"/>
    <property type="match status" value="1"/>
</dbReference>
<dbReference type="GO" id="GO:0046872">
    <property type="term" value="F:metal ion binding"/>
    <property type="evidence" value="ECO:0007669"/>
    <property type="project" value="UniProtKB-KW"/>
</dbReference>
<sequence length="430" mass="46283">MSSLPRPLVAAFGLACAAGLSASTVSAASPTQQEVLEAVSKQEQPFLDTLETLVNIDSGTGDTQGLRAVEELLKERLRELGAEVETRPAPKFGGNTVVGTLEGSGDRAIMLMIHYDTVFEEGEAEKRGFRTEDGRAYGPGVADAKGGVAMILYTLEALKALDFDDYGKLTVVFNPDEEKGSLGSRDVIGELAADQDAVLVYEPSFSPDGADAVTVVTKGINYVFLDVTGRSSHAGSAPEKGRNAVMELSHQLLQLDELGDADKKTTLNWTIVEGGSKRNVIPENARAEGDMRYFAPGEYERVMNEAQEITKNKLIDDTQVEFRIEKGRPPMPDNPQTQALAEQAKQIYQELDRDLKAVEIGGGTDAAYAYNPDAAKPAVLESLGVVGGNAHSPDEYAELESIVPRLYLSTRMVMALSDSSKSSEPESTDR</sequence>
<evidence type="ECO:0000259" key="6">
    <source>
        <dbReference type="Pfam" id="PF07687"/>
    </source>
</evidence>
<dbReference type="InterPro" id="IPR017150">
    <property type="entry name" value="Pept_M20_glutamate_carboxypep"/>
</dbReference>
<reference evidence="7 8" key="1">
    <citation type="submission" date="2019-06" db="EMBL/GenBank/DDBJ databases">
        <title>Genome analyses of bacteria isolated from kimchi.</title>
        <authorList>
            <person name="Lee S."/>
            <person name="Ahn S."/>
            <person name="Roh S."/>
        </authorList>
    </citation>
    <scope>NUCLEOTIDE SEQUENCE [LARGE SCALE GENOMIC DNA]</scope>
    <source>
        <strain evidence="7 8">CBA4606</strain>
    </source>
</reference>
<dbReference type="AlphaFoldDB" id="A0A5B8T160"/>
<accession>A0A5B8T160</accession>
<evidence type="ECO:0000256" key="3">
    <source>
        <dbReference type="ARBA" id="ARBA00023285"/>
    </source>
</evidence>
<dbReference type="InterPro" id="IPR050072">
    <property type="entry name" value="Peptidase_M20A"/>
</dbReference>